<organism evidence="1 2">
    <name type="scientific">Ilex paraguariensis</name>
    <name type="common">yerba mate</name>
    <dbReference type="NCBI Taxonomy" id="185542"/>
    <lineage>
        <taxon>Eukaryota</taxon>
        <taxon>Viridiplantae</taxon>
        <taxon>Streptophyta</taxon>
        <taxon>Embryophyta</taxon>
        <taxon>Tracheophyta</taxon>
        <taxon>Spermatophyta</taxon>
        <taxon>Magnoliopsida</taxon>
        <taxon>eudicotyledons</taxon>
        <taxon>Gunneridae</taxon>
        <taxon>Pentapetalae</taxon>
        <taxon>asterids</taxon>
        <taxon>campanulids</taxon>
        <taxon>Aquifoliales</taxon>
        <taxon>Aquifoliaceae</taxon>
        <taxon>Ilex</taxon>
    </lineage>
</organism>
<name>A0ABC8R799_9AQUA</name>
<evidence type="ECO:0000313" key="1">
    <source>
        <dbReference type="EMBL" id="CAK9140231.1"/>
    </source>
</evidence>
<keyword evidence="2" id="KW-1185">Reference proteome</keyword>
<reference evidence="1 2" key="1">
    <citation type="submission" date="2024-02" db="EMBL/GenBank/DDBJ databases">
        <authorList>
            <person name="Vignale AGUSTIN F."/>
            <person name="Sosa J E."/>
            <person name="Modenutti C."/>
        </authorList>
    </citation>
    <scope>NUCLEOTIDE SEQUENCE [LARGE SCALE GENOMIC DNA]</scope>
</reference>
<proteinExistence type="predicted"/>
<dbReference type="EMBL" id="CAUOFW020001025">
    <property type="protein sequence ID" value="CAK9140231.1"/>
    <property type="molecule type" value="Genomic_DNA"/>
</dbReference>
<accession>A0ABC8R799</accession>
<evidence type="ECO:0000313" key="2">
    <source>
        <dbReference type="Proteomes" id="UP001642360"/>
    </source>
</evidence>
<comment type="caution">
    <text evidence="1">The sequence shown here is derived from an EMBL/GenBank/DDBJ whole genome shotgun (WGS) entry which is preliminary data.</text>
</comment>
<gene>
    <name evidence="1" type="ORF">ILEXP_LOCUS7672</name>
</gene>
<dbReference type="AlphaFoldDB" id="A0ABC8R799"/>
<dbReference type="Proteomes" id="UP001642360">
    <property type="component" value="Unassembled WGS sequence"/>
</dbReference>
<sequence>MSAPLSIFFMDWALASHVEVKKQDLNNRLEAVETVPGFEGLGLDNNQLLGFPSSFIQVMVTLTSARQTLLLFRVIQEIMLQERFAFKQKVQNWGQRENFVYRPVVCEAVTSSPLSSISFY</sequence>
<protein>
    <submittedName>
        <fullName evidence="1">Uncharacterized protein</fullName>
    </submittedName>
</protein>